<dbReference type="CDD" id="cd02540">
    <property type="entry name" value="GT2_GlmU_N_bac"/>
    <property type="match status" value="1"/>
</dbReference>
<feature type="region of interest" description="N-acetyltransferase" evidence="18">
    <location>
        <begin position="253"/>
        <end position="456"/>
    </location>
</feature>
<dbReference type="GO" id="GO:0016020">
    <property type="term" value="C:membrane"/>
    <property type="evidence" value="ECO:0007669"/>
    <property type="project" value="GOC"/>
</dbReference>
<dbReference type="Pfam" id="PF25087">
    <property type="entry name" value="GMPPB_C"/>
    <property type="match status" value="1"/>
</dbReference>
<dbReference type="EC" id="2.3.1.157" evidence="18"/>
<dbReference type="Pfam" id="PF00132">
    <property type="entry name" value="Hexapep"/>
    <property type="match status" value="1"/>
</dbReference>
<evidence type="ECO:0000256" key="12">
    <source>
        <dbReference type="ARBA" id="ARBA00023268"/>
    </source>
</evidence>
<comment type="catalytic activity">
    <reaction evidence="15 18">
        <text>alpha-D-glucosamine 1-phosphate + acetyl-CoA = N-acetyl-alpha-D-glucosamine 1-phosphate + CoA + H(+)</text>
        <dbReference type="Rhea" id="RHEA:13725"/>
        <dbReference type="ChEBI" id="CHEBI:15378"/>
        <dbReference type="ChEBI" id="CHEBI:57287"/>
        <dbReference type="ChEBI" id="CHEBI:57288"/>
        <dbReference type="ChEBI" id="CHEBI:57776"/>
        <dbReference type="ChEBI" id="CHEBI:58516"/>
        <dbReference type="EC" id="2.3.1.157"/>
    </reaction>
</comment>
<dbReference type="GO" id="GO:0009252">
    <property type="term" value="P:peptidoglycan biosynthetic process"/>
    <property type="evidence" value="ECO:0007669"/>
    <property type="project" value="UniProtKB-UniRule"/>
</dbReference>
<dbReference type="GO" id="GO:0000287">
    <property type="term" value="F:magnesium ion binding"/>
    <property type="evidence" value="ECO:0007669"/>
    <property type="project" value="UniProtKB-UniRule"/>
</dbReference>
<evidence type="ECO:0000256" key="15">
    <source>
        <dbReference type="ARBA" id="ARBA00048247"/>
    </source>
</evidence>
<evidence type="ECO:0000256" key="5">
    <source>
        <dbReference type="ARBA" id="ARBA00022679"/>
    </source>
</evidence>
<dbReference type="InterPro" id="IPR011004">
    <property type="entry name" value="Trimer_LpxA-like_sf"/>
</dbReference>
<dbReference type="InterPro" id="IPR050065">
    <property type="entry name" value="GlmU-like"/>
</dbReference>
<dbReference type="InterPro" id="IPR025877">
    <property type="entry name" value="MobA-like_NTP_Trfase"/>
</dbReference>
<organism evidence="21">
    <name type="scientific">Candidatus Kentrum sp. LFY</name>
    <dbReference type="NCBI Taxonomy" id="2126342"/>
    <lineage>
        <taxon>Bacteria</taxon>
        <taxon>Pseudomonadati</taxon>
        <taxon>Pseudomonadota</taxon>
        <taxon>Gammaproteobacteria</taxon>
        <taxon>Candidatus Kentrum</taxon>
    </lineage>
</organism>
<dbReference type="AlphaFoldDB" id="A0A450UK38"/>
<dbReference type="UniPathway" id="UPA00973"/>
<dbReference type="CDD" id="cd03353">
    <property type="entry name" value="LbH_GlmU_C"/>
    <property type="match status" value="1"/>
</dbReference>
<feature type="binding site" evidence="18">
    <location>
        <position position="335"/>
    </location>
    <ligand>
        <name>UDP-N-acetyl-alpha-D-glucosamine</name>
        <dbReference type="ChEBI" id="CHEBI:57705"/>
    </ligand>
</feature>
<dbReference type="GO" id="GO:0003977">
    <property type="term" value="F:UDP-N-acetylglucosamine diphosphorylase activity"/>
    <property type="evidence" value="ECO:0007669"/>
    <property type="project" value="UniProtKB-UniRule"/>
</dbReference>
<evidence type="ECO:0000256" key="7">
    <source>
        <dbReference type="ARBA" id="ARBA00022723"/>
    </source>
</evidence>
<evidence type="ECO:0000256" key="10">
    <source>
        <dbReference type="ARBA" id="ARBA00022960"/>
    </source>
</evidence>
<sequence length="456" mass="49962">MLPLTVVILSAGKGKRMKSALPKVLHRLAGRMLLEFVIDAAKKINSEAIYVVYGHGSEHVLAAFPDLPLNIKWIYQSLQLGTGHAVKQVISHIPSEALVLILYGDVPLVKPKLLTEVVSKAGMQSIGLVTARLPDPTGYGRIVRDTFSGRVVGIIEEKDANDDERKITEINTGIMAISASHLRNWLGSLTQNNAQREFYLTDIIKLATQEDISVETVTPKLAEEVLGVNDRVQLAHLERHYQQEQARLLMESGVTLRDPARLDIRGDIVVGQDVIIDVNVILEGRVVIGDGANIGPNTYIRDTEIGEGTHVQANCVLEGVIVGKDCRIGPFSRIRPDTQLAEYVHIGNFVEIKKSDVKERSKINHLTYIGDAEVGHDVNVGAGTITCNYDGIQKHRTEIKGNVFIGSGTMLVAPVTLGTGSTIGAGSTITKDTPPHRLTVERNRQMTLKGWKRLVR</sequence>
<feature type="active site" description="Proton acceptor" evidence="18">
    <location>
        <position position="365"/>
    </location>
</feature>
<evidence type="ECO:0000256" key="17">
    <source>
        <dbReference type="ARBA" id="ARBA00049628"/>
    </source>
</evidence>
<feature type="binding site" evidence="18">
    <location>
        <begin position="81"/>
        <end position="82"/>
    </location>
    <ligand>
        <name>UDP-N-acetyl-alpha-D-glucosamine</name>
        <dbReference type="ChEBI" id="CHEBI:57705"/>
    </ligand>
</feature>
<feature type="binding site" evidence="18">
    <location>
        <position position="229"/>
    </location>
    <ligand>
        <name>Mg(2+)</name>
        <dbReference type="ChEBI" id="CHEBI:18420"/>
    </ligand>
</feature>
<evidence type="ECO:0000259" key="20">
    <source>
        <dbReference type="Pfam" id="PF25087"/>
    </source>
</evidence>
<feature type="binding site" evidence="18">
    <location>
        <position position="140"/>
    </location>
    <ligand>
        <name>UDP-N-acetyl-alpha-D-glucosamine</name>
        <dbReference type="ChEBI" id="CHEBI:57705"/>
    </ligand>
</feature>
<feature type="binding site" evidence="18">
    <location>
        <position position="382"/>
    </location>
    <ligand>
        <name>acetyl-CoA</name>
        <dbReference type="ChEBI" id="CHEBI:57288"/>
    </ligand>
</feature>
<evidence type="ECO:0000256" key="11">
    <source>
        <dbReference type="ARBA" id="ARBA00022984"/>
    </source>
</evidence>
<keyword evidence="7 18" id="KW-0479">Metal-binding</keyword>
<comment type="pathway">
    <text evidence="18">Nucleotide-sugar biosynthesis; UDP-N-acetyl-alpha-D-glucosamine biosynthesis; N-acetyl-alpha-D-glucosamine 1-phosphate from alpha-D-glucosamine 6-phosphate (route II): step 2/2.</text>
</comment>
<dbReference type="EMBL" id="CAADFF010000039">
    <property type="protein sequence ID" value="VFJ92840.1"/>
    <property type="molecule type" value="Genomic_DNA"/>
</dbReference>
<dbReference type="InterPro" id="IPR038009">
    <property type="entry name" value="GlmU_C_LbH"/>
</dbReference>
<dbReference type="InterPro" id="IPR001451">
    <property type="entry name" value="Hexapep"/>
</dbReference>
<feature type="binding site" evidence="18">
    <location>
        <position position="368"/>
    </location>
    <ligand>
        <name>UDP-N-acetyl-alpha-D-glucosamine</name>
        <dbReference type="ChEBI" id="CHEBI:57705"/>
    </ligand>
</feature>
<feature type="binding site" evidence="18">
    <location>
        <position position="379"/>
    </location>
    <ligand>
        <name>UDP-N-acetyl-alpha-D-glucosamine</name>
        <dbReference type="ChEBI" id="CHEBI:57705"/>
    </ligand>
</feature>
<dbReference type="Gene3D" id="2.160.10.10">
    <property type="entry name" value="Hexapeptide repeat proteins"/>
    <property type="match status" value="1"/>
</dbReference>
<name>A0A450UK38_9GAMM</name>
<dbReference type="InterPro" id="IPR029044">
    <property type="entry name" value="Nucleotide-diphossugar_trans"/>
</dbReference>
<feature type="binding site" evidence="18">
    <location>
        <position position="229"/>
    </location>
    <ligand>
        <name>UDP-N-acetyl-alpha-D-glucosamine</name>
        <dbReference type="ChEBI" id="CHEBI:57705"/>
    </ligand>
</feature>
<evidence type="ECO:0000256" key="3">
    <source>
        <dbReference type="ARBA" id="ARBA00007947"/>
    </source>
</evidence>
<comment type="cofactor">
    <cofactor evidence="18">
        <name>Mg(2+)</name>
        <dbReference type="ChEBI" id="CHEBI:18420"/>
    </cofactor>
    <text evidence="18">Binds 1 Mg(2+) ion per subunit.</text>
</comment>
<evidence type="ECO:0000256" key="2">
    <source>
        <dbReference type="ARBA" id="ARBA00007707"/>
    </source>
</evidence>
<comment type="similarity">
    <text evidence="2 18">In the C-terminal section; belongs to the transferase hexapeptide repeat family.</text>
</comment>
<comment type="pathway">
    <text evidence="18">Bacterial outer membrane biogenesis; LPS lipid A biosynthesis.</text>
</comment>
<evidence type="ECO:0000256" key="13">
    <source>
        <dbReference type="ARBA" id="ARBA00023315"/>
    </source>
</evidence>
<feature type="domain" description="Mannose-1-phosphate guanyltransferase C-terminal" evidence="20">
    <location>
        <begin position="265"/>
        <end position="355"/>
    </location>
</feature>
<comment type="function">
    <text evidence="17 18">Catalyzes the last two sequential reactions in the de novo biosynthetic pathway for UDP-N-acetylglucosamine (UDP-GlcNAc). The C-terminal domain catalyzes the transfer of acetyl group from acetyl coenzyme A to glucosamine-1-phosphate (GlcN-1-P) to produce N-acetylglucosamine-1-phosphate (GlcNAc-1-P), which is converted into UDP-GlcNAc by the transfer of uridine 5-monophosphate (from uridine 5-triphosphate), a reaction catalyzed by the N-terminal domain.</text>
</comment>
<evidence type="ECO:0000256" key="6">
    <source>
        <dbReference type="ARBA" id="ARBA00022695"/>
    </source>
</evidence>
<dbReference type="Gene3D" id="3.90.550.10">
    <property type="entry name" value="Spore Coat Polysaccharide Biosynthesis Protein SpsA, Chain A"/>
    <property type="match status" value="1"/>
</dbReference>
<evidence type="ECO:0000256" key="8">
    <source>
        <dbReference type="ARBA" id="ARBA00022737"/>
    </source>
</evidence>
<keyword evidence="5 18" id="KW-0808">Transferase</keyword>
<feature type="binding site" evidence="18">
    <location>
        <position position="353"/>
    </location>
    <ligand>
        <name>UDP-N-acetyl-alpha-D-glucosamine</name>
        <dbReference type="ChEBI" id="CHEBI:57705"/>
    </ligand>
</feature>
<gene>
    <name evidence="18" type="primary">glmU</name>
    <name evidence="21" type="ORF">BECKLFY1418B_GA0070995_103912</name>
</gene>
<dbReference type="UniPathway" id="UPA00113">
    <property type="reaction ID" value="UER00532"/>
</dbReference>
<evidence type="ECO:0000256" key="18">
    <source>
        <dbReference type="HAMAP-Rule" id="MF_01631"/>
    </source>
</evidence>
<evidence type="ECO:0000256" key="16">
    <source>
        <dbReference type="ARBA" id="ARBA00048493"/>
    </source>
</evidence>
<feature type="binding site" evidence="18">
    <location>
        <position position="425"/>
    </location>
    <ligand>
        <name>acetyl-CoA</name>
        <dbReference type="ChEBI" id="CHEBI:57288"/>
    </ligand>
</feature>
<dbReference type="GO" id="GO:0005737">
    <property type="term" value="C:cytoplasm"/>
    <property type="evidence" value="ECO:0007669"/>
    <property type="project" value="UniProtKB-SubCell"/>
</dbReference>
<keyword evidence="11 18" id="KW-0573">Peptidoglycan synthesis</keyword>
<feature type="region of interest" description="Linker" evidence="18">
    <location>
        <begin position="232"/>
        <end position="252"/>
    </location>
</feature>
<keyword evidence="6 18" id="KW-0548">Nucleotidyltransferase</keyword>
<comment type="similarity">
    <text evidence="3 18">In the N-terminal section; belongs to the N-acetylglucosamine-1-phosphate uridyltransferase family.</text>
</comment>
<feature type="binding site" evidence="18">
    <location>
        <position position="442"/>
    </location>
    <ligand>
        <name>acetyl-CoA</name>
        <dbReference type="ChEBI" id="CHEBI:57288"/>
    </ligand>
</feature>
<feature type="binding site" evidence="18">
    <location>
        <position position="76"/>
    </location>
    <ligand>
        <name>UDP-N-acetyl-alpha-D-glucosamine</name>
        <dbReference type="ChEBI" id="CHEBI:57705"/>
    </ligand>
</feature>
<dbReference type="GO" id="GO:0008360">
    <property type="term" value="P:regulation of cell shape"/>
    <property type="evidence" value="ECO:0007669"/>
    <property type="project" value="UniProtKB-KW"/>
</dbReference>
<accession>A0A450UK38</accession>
<dbReference type="PANTHER" id="PTHR43584:SF3">
    <property type="entry name" value="BIFUNCTIONAL PROTEIN GLMU"/>
    <property type="match status" value="1"/>
</dbReference>
<dbReference type="NCBIfam" id="TIGR01173">
    <property type="entry name" value="glmU"/>
    <property type="match status" value="1"/>
</dbReference>
<feature type="domain" description="MobA-like NTP transferase" evidence="19">
    <location>
        <begin position="6"/>
        <end position="130"/>
    </location>
</feature>
<dbReference type="GO" id="GO:0071555">
    <property type="term" value="P:cell wall organization"/>
    <property type="evidence" value="ECO:0007669"/>
    <property type="project" value="UniProtKB-KW"/>
</dbReference>
<dbReference type="InterPro" id="IPR005882">
    <property type="entry name" value="Bifunctional_GlmU"/>
</dbReference>
<proteinExistence type="inferred from homology"/>
<comment type="subunit">
    <text evidence="18">Homotrimer.</text>
</comment>
<dbReference type="GO" id="GO:0019134">
    <property type="term" value="F:glucosamine-1-phosphate N-acetyltransferase activity"/>
    <property type="evidence" value="ECO:0007669"/>
    <property type="project" value="UniProtKB-UniRule"/>
</dbReference>
<dbReference type="PANTHER" id="PTHR43584">
    <property type="entry name" value="NUCLEOTIDYL TRANSFERASE"/>
    <property type="match status" value="1"/>
</dbReference>
<evidence type="ECO:0000256" key="4">
    <source>
        <dbReference type="ARBA" id="ARBA00022490"/>
    </source>
</evidence>
<evidence type="ECO:0000256" key="1">
    <source>
        <dbReference type="ARBA" id="ARBA00004496"/>
    </source>
</evidence>
<feature type="binding site" evidence="18">
    <location>
        <position position="407"/>
    </location>
    <ligand>
        <name>acetyl-CoA</name>
        <dbReference type="ChEBI" id="CHEBI:57288"/>
    </ligand>
</feature>
<evidence type="ECO:0000313" key="21">
    <source>
        <dbReference type="EMBL" id="VFJ92840.1"/>
    </source>
</evidence>
<dbReference type="Pfam" id="PF12804">
    <property type="entry name" value="NTP_transf_3"/>
    <property type="match status" value="1"/>
</dbReference>
<evidence type="ECO:0000256" key="9">
    <source>
        <dbReference type="ARBA" id="ARBA00022842"/>
    </source>
</evidence>
<keyword evidence="8 18" id="KW-0677">Repeat</keyword>
<dbReference type="SUPFAM" id="SSF53448">
    <property type="entry name" value="Nucleotide-diphospho-sugar transferases"/>
    <property type="match status" value="1"/>
</dbReference>
<feature type="binding site" evidence="18">
    <location>
        <position position="156"/>
    </location>
    <ligand>
        <name>UDP-N-acetyl-alpha-D-glucosamine</name>
        <dbReference type="ChEBI" id="CHEBI:57705"/>
    </ligand>
</feature>
<dbReference type="HAMAP" id="MF_01631">
    <property type="entry name" value="GlmU"/>
    <property type="match status" value="1"/>
</dbReference>
<dbReference type="GO" id="GO:0006048">
    <property type="term" value="P:UDP-N-acetylglucosamine biosynthetic process"/>
    <property type="evidence" value="ECO:0007669"/>
    <property type="project" value="UniProtKB-UniPathway"/>
</dbReference>
<keyword evidence="4 18" id="KW-0963">Cytoplasm</keyword>
<feature type="binding site" evidence="18">
    <location>
        <begin position="103"/>
        <end position="105"/>
    </location>
    <ligand>
        <name>UDP-N-acetyl-alpha-D-glucosamine</name>
        <dbReference type="ChEBI" id="CHEBI:57705"/>
    </ligand>
</feature>
<dbReference type="SUPFAM" id="SSF51161">
    <property type="entry name" value="Trimeric LpxA-like enzymes"/>
    <property type="match status" value="1"/>
</dbReference>
<keyword evidence="13 18" id="KW-0012">Acyltransferase</keyword>
<reference evidence="21" key="1">
    <citation type="submission" date="2019-02" db="EMBL/GenBank/DDBJ databases">
        <authorList>
            <person name="Gruber-Vodicka R. H."/>
            <person name="Seah K. B. B."/>
        </authorList>
    </citation>
    <scope>NUCLEOTIDE SEQUENCE</scope>
    <source>
        <strain evidence="21">BECK_M7</strain>
    </source>
</reference>
<comment type="catalytic activity">
    <reaction evidence="16 18">
        <text>N-acetyl-alpha-D-glucosamine 1-phosphate + UTP + H(+) = UDP-N-acetyl-alpha-D-glucosamine + diphosphate</text>
        <dbReference type="Rhea" id="RHEA:13509"/>
        <dbReference type="ChEBI" id="CHEBI:15378"/>
        <dbReference type="ChEBI" id="CHEBI:33019"/>
        <dbReference type="ChEBI" id="CHEBI:46398"/>
        <dbReference type="ChEBI" id="CHEBI:57705"/>
        <dbReference type="ChEBI" id="CHEBI:57776"/>
        <dbReference type="EC" id="2.7.7.23"/>
    </reaction>
</comment>
<evidence type="ECO:0000259" key="19">
    <source>
        <dbReference type="Pfam" id="PF12804"/>
    </source>
</evidence>
<keyword evidence="10 18" id="KW-0133">Cell shape</keyword>
<feature type="binding site" evidence="18">
    <location>
        <position position="23"/>
    </location>
    <ligand>
        <name>UDP-N-acetyl-alpha-D-glucosamine</name>
        <dbReference type="ChEBI" id="CHEBI:57705"/>
    </ligand>
</feature>
<keyword evidence="9 18" id="KW-0460">Magnesium</keyword>
<feature type="region of interest" description="Pyrophosphorylase" evidence="18">
    <location>
        <begin position="1"/>
        <end position="231"/>
    </location>
</feature>
<keyword evidence="14 18" id="KW-0961">Cell wall biogenesis/degradation</keyword>
<feature type="binding site" evidence="18">
    <location>
        <position position="171"/>
    </location>
    <ligand>
        <name>UDP-N-acetyl-alpha-D-glucosamine</name>
        <dbReference type="ChEBI" id="CHEBI:57705"/>
    </ligand>
</feature>
<dbReference type="GO" id="GO:0000902">
    <property type="term" value="P:cell morphogenesis"/>
    <property type="evidence" value="ECO:0007669"/>
    <property type="project" value="UniProtKB-UniRule"/>
</dbReference>
<comment type="subcellular location">
    <subcellularLocation>
        <location evidence="1 18">Cytoplasm</location>
    </subcellularLocation>
</comment>
<comment type="caution">
    <text evidence="18">Lacks conserved residue(s) required for the propagation of feature annotation.</text>
</comment>
<evidence type="ECO:0000256" key="14">
    <source>
        <dbReference type="ARBA" id="ARBA00023316"/>
    </source>
</evidence>
<dbReference type="InterPro" id="IPR056729">
    <property type="entry name" value="GMPPB_C"/>
</dbReference>
<keyword evidence="12 18" id="KW-0511">Multifunctional enzyme</keyword>
<feature type="binding site" evidence="18">
    <location>
        <begin position="388"/>
        <end position="389"/>
    </location>
    <ligand>
        <name>acetyl-CoA</name>
        <dbReference type="ChEBI" id="CHEBI:57288"/>
    </ligand>
</feature>
<feature type="binding site" evidence="18">
    <location>
        <position position="105"/>
    </location>
    <ligand>
        <name>Mg(2+)</name>
        <dbReference type="ChEBI" id="CHEBI:18420"/>
    </ligand>
</feature>
<dbReference type="EC" id="2.7.7.23" evidence="18"/>
<protein>
    <recommendedName>
        <fullName evidence="18">Bifunctional protein GlmU</fullName>
    </recommendedName>
    <domain>
        <recommendedName>
            <fullName evidence="18">UDP-N-acetylglucosamine pyrophosphorylase</fullName>
            <ecNumber evidence="18">2.7.7.23</ecNumber>
        </recommendedName>
        <alternativeName>
            <fullName evidence="18">N-acetylglucosamine-1-phosphate uridyltransferase</fullName>
        </alternativeName>
    </domain>
    <domain>
        <recommendedName>
            <fullName evidence="18">Glucosamine-1-phosphate N-acetyltransferase</fullName>
            <ecNumber evidence="18">2.3.1.157</ecNumber>
        </recommendedName>
    </domain>
</protein>
<dbReference type="GO" id="GO:0009245">
    <property type="term" value="P:lipid A biosynthetic process"/>
    <property type="evidence" value="ECO:0007669"/>
    <property type="project" value="UniProtKB-UniRule"/>
</dbReference>
<comment type="pathway">
    <text evidence="18">Nucleotide-sugar biosynthesis; UDP-N-acetyl-alpha-D-glucosamine biosynthesis; UDP-N-acetyl-alpha-D-glucosamine from N-acetyl-alpha-D-glucosamine 1-phosphate: step 1/1.</text>
</comment>